<protein>
    <submittedName>
        <fullName evidence="1">Uncharacterized protein</fullName>
    </submittedName>
</protein>
<keyword evidence="2" id="KW-1185">Reference proteome</keyword>
<dbReference type="AlphaFoldDB" id="A0AAW0AXX1"/>
<organism evidence="1 2">
    <name type="scientific">Favolaschia claudopus</name>
    <dbReference type="NCBI Taxonomy" id="2862362"/>
    <lineage>
        <taxon>Eukaryota</taxon>
        <taxon>Fungi</taxon>
        <taxon>Dikarya</taxon>
        <taxon>Basidiomycota</taxon>
        <taxon>Agaricomycotina</taxon>
        <taxon>Agaricomycetes</taxon>
        <taxon>Agaricomycetidae</taxon>
        <taxon>Agaricales</taxon>
        <taxon>Marasmiineae</taxon>
        <taxon>Mycenaceae</taxon>
        <taxon>Favolaschia</taxon>
    </lineage>
</organism>
<proteinExistence type="predicted"/>
<name>A0AAW0AXX1_9AGAR</name>
<gene>
    <name evidence="1" type="ORF">R3P38DRAFT_2985545</name>
</gene>
<sequence length="320" mass="35487">MKVNNSDQSLSLWTGVGAGAAEPRYLYYSVFTPDGAIPVKPVFDPANPYVGRITARSVPPPHIVKSLQRCLLNAERFSDPELLRTELYLSAESNGAASLSGSAVAIVHPTYGATPETPFALVHKERLTQAEMEEVQDIDLSATRENHPNYVYYRLYTLIGEDTSKTAFEPSDPSLGRTEWSFVSPPRQPSTLKYHIAGVEGKPIYRFAELYSDISAQRELGMFAFMPGHALGSLENPLVLVQPERRPGLLNRPAKFTRAGVSHMAGIGQCRGGQIIYTDGVRTNRSPNDTRTNYQCTLRKNDPERCSGYIDTDFLELLDE</sequence>
<accession>A0AAW0AXX1</accession>
<dbReference type="Proteomes" id="UP001362999">
    <property type="component" value="Unassembled WGS sequence"/>
</dbReference>
<comment type="caution">
    <text evidence="1">The sequence shown here is derived from an EMBL/GenBank/DDBJ whole genome shotgun (WGS) entry which is preliminary data.</text>
</comment>
<evidence type="ECO:0000313" key="2">
    <source>
        <dbReference type="Proteomes" id="UP001362999"/>
    </source>
</evidence>
<evidence type="ECO:0000313" key="1">
    <source>
        <dbReference type="EMBL" id="KAK7017814.1"/>
    </source>
</evidence>
<reference evidence="1 2" key="1">
    <citation type="journal article" date="2024" name="J Genomics">
        <title>Draft genome sequencing and assembly of Favolaschia claudopus CIRM-BRFM 2984 isolated from oak limbs.</title>
        <authorList>
            <person name="Navarro D."/>
            <person name="Drula E."/>
            <person name="Chaduli D."/>
            <person name="Cazenave R."/>
            <person name="Ahrendt S."/>
            <person name="Wang J."/>
            <person name="Lipzen A."/>
            <person name="Daum C."/>
            <person name="Barry K."/>
            <person name="Grigoriev I.V."/>
            <person name="Favel A."/>
            <person name="Rosso M.N."/>
            <person name="Martin F."/>
        </authorList>
    </citation>
    <scope>NUCLEOTIDE SEQUENCE [LARGE SCALE GENOMIC DNA]</scope>
    <source>
        <strain evidence="1 2">CIRM-BRFM 2984</strain>
    </source>
</reference>
<dbReference type="EMBL" id="JAWWNJ010000047">
    <property type="protein sequence ID" value="KAK7017814.1"/>
    <property type="molecule type" value="Genomic_DNA"/>
</dbReference>